<dbReference type="RefSeq" id="WP_154740106.1">
    <property type="nucleotide sequence ID" value="NZ_WMBQ01000002.1"/>
</dbReference>
<accession>A0A6I3KPK6</accession>
<dbReference type="Proteomes" id="UP000440694">
    <property type="component" value="Unassembled WGS sequence"/>
</dbReference>
<evidence type="ECO:0000313" key="1">
    <source>
        <dbReference type="EMBL" id="MTD95576.1"/>
    </source>
</evidence>
<dbReference type="EMBL" id="WMBQ01000002">
    <property type="protein sequence ID" value="MTD95576.1"/>
    <property type="molecule type" value="Genomic_DNA"/>
</dbReference>
<keyword evidence="2" id="KW-1185">Reference proteome</keyword>
<protein>
    <submittedName>
        <fullName evidence="1">Uncharacterized protein</fullName>
    </submittedName>
</protein>
<evidence type="ECO:0000313" key="2">
    <source>
        <dbReference type="Proteomes" id="UP000440694"/>
    </source>
</evidence>
<reference evidence="1 2" key="1">
    <citation type="submission" date="2019-11" db="EMBL/GenBank/DDBJ databases">
        <title>Identification of a novel strain.</title>
        <authorList>
            <person name="Xu Q."/>
            <person name="Wang G."/>
        </authorList>
    </citation>
    <scope>NUCLEOTIDE SEQUENCE [LARGE SCALE GENOMIC DNA]</scope>
    <source>
        <strain evidence="2">xq</strain>
    </source>
</reference>
<gene>
    <name evidence="1" type="ORF">GIW81_14645</name>
</gene>
<comment type="caution">
    <text evidence="1">The sequence shown here is derived from an EMBL/GenBank/DDBJ whole genome shotgun (WGS) entry which is preliminary data.</text>
</comment>
<name>A0A6I3KPK6_9HYPH</name>
<organism evidence="1 2">
    <name type="scientific">Hyphomicrobium album</name>
    <dbReference type="NCBI Taxonomy" id="2665159"/>
    <lineage>
        <taxon>Bacteria</taxon>
        <taxon>Pseudomonadati</taxon>
        <taxon>Pseudomonadota</taxon>
        <taxon>Alphaproteobacteria</taxon>
        <taxon>Hyphomicrobiales</taxon>
        <taxon>Hyphomicrobiaceae</taxon>
        <taxon>Hyphomicrobium</taxon>
    </lineage>
</organism>
<dbReference type="AlphaFoldDB" id="A0A6I3KPK6"/>
<proteinExistence type="predicted"/>
<sequence length="126" mass="14304">MPLFTFTFGPDRVYPITHDFKDGRQPAFPGHGLSPATRAHAKWINFFSANDLLGYPLKPLNSAYGNEPRIEDRAVYSEGFLRAMLLPRYTNVMRAHLRYWQNPTVIKESAALIARIITADDRPAKG</sequence>